<comment type="pathway">
    <text evidence="5">Cofactor biosynthesis; adenosylcobalamin biosynthesis; adenosylcobalamin from cob(II)yrinate a,c-diamide: step 6/7.</text>
</comment>
<evidence type="ECO:0000256" key="5">
    <source>
        <dbReference type="ARBA" id="ARBA00004692"/>
    </source>
</evidence>
<evidence type="ECO:0000256" key="18">
    <source>
        <dbReference type="PIRSR" id="PIRSR006135-1"/>
    </source>
</evidence>
<dbReference type="GO" id="GO:0005525">
    <property type="term" value="F:GTP binding"/>
    <property type="evidence" value="ECO:0007669"/>
    <property type="project" value="UniProtKB-KW"/>
</dbReference>
<feature type="binding site" evidence="19">
    <location>
        <position position="80"/>
    </location>
    <ligand>
        <name>GTP</name>
        <dbReference type="ChEBI" id="CHEBI:37565"/>
    </ligand>
</feature>
<evidence type="ECO:0000256" key="12">
    <source>
        <dbReference type="ARBA" id="ARBA00022741"/>
    </source>
</evidence>
<dbReference type="EMBL" id="ACEC01000033">
    <property type="protein sequence ID" value="EEG31494.1"/>
    <property type="molecule type" value="Genomic_DNA"/>
</dbReference>
<keyword evidence="20" id="KW-0548">Nucleotidyltransferase</keyword>
<dbReference type="EC" id="2.7.7.62" evidence="9"/>
<feature type="binding site" evidence="19">
    <location>
        <position position="62"/>
    </location>
    <ligand>
        <name>GTP</name>
        <dbReference type="ChEBI" id="CHEBI:37565"/>
    </ligand>
</feature>
<evidence type="ECO:0000256" key="6">
    <source>
        <dbReference type="ARBA" id="ARBA00005159"/>
    </source>
</evidence>
<keyword evidence="11 20" id="KW-0808">Transferase</keyword>
<organism evidence="20 21">
    <name type="scientific">[Clostridium] methylpentosum DSM 5476</name>
    <dbReference type="NCBI Taxonomy" id="537013"/>
    <lineage>
        <taxon>Bacteria</taxon>
        <taxon>Bacillati</taxon>
        <taxon>Bacillota</taxon>
        <taxon>Clostridia</taxon>
        <taxon>Eubacteriales</taxon>
        <taxon>Oscillospiraceae</taxon>
        <taxon>Oscillospiraceae incertae sedis</taxon>
    </lineage>
</organism>
<dbReference type="PANTHER" id="PTHR34848:SF1">
    <property type="entry name" value="BIFUNCTIONAL ADENOSYLCOBALAMIN BIOSYNTHESIS PROTEIN COBU"/>
    <property type="match status" value="1"/>
</dbReference>
<evidence type="ECO:0000313" key="21">
    <source>
        <dbReference type="Proteomes" id="UP000003340"/>
    </source>
</evidence>
<comment type="caution">
    <text evidence="20">The sequence shown here is derived from an EMBL/GenBank/DDBJ whole genome shotgun (WGS) entry which is preliminary data.</text>
</comment>
<keyword evidence="21" id="KW-1185">Reference proteome</keyword>
<reference evidence="20 21" key="1">
    <citation type="submission" date="2009-01" db="EMBL/GenBank/DDBJ databases">
        <authorList>
            <person name="Fulton L."/>
            <person name="Clifton S."/>
            <person name="Fulton B."/>
            <person name="Xu J."/>
            <person name="Minx P."/>
            <person name="Pepin K.H."/>
            <person name="Johnson M."/>
            <person name="Bhonagiri V."/>
            <person name="Nash W.E."/>
            <person name="Mardis E.R."/>
            <person name="Wilson R.K."/>
        </authorList>
    </citation>
    <scope>NUCLEOTIDE SEQUENCE [LARGE SCALE GENOMIC DNA]</scope>
    <source>
        <strain evidence="20 21">DSM 5476</strain>
    </source>
</reference>
<reference evidence="20 21" key="2">
    <citation type="submission" date="2009-02" db="EMBL/GenBank/DDBJ databases">
        <title>Draft genome sequence of Clostridium methylpentosum (DSM 5476).</title>
        <authorList>
            <person name="Sudarsanam P."/>
            <person name="Ley R."/>
            <person name="Guruge J."/>
            <person name="Turnbaugh P.J."/>
            <person name="Mahowald M."/>
            <person name="Liep D."/>
            <person name="Gordon J."/>
        </authorList>
    </citation>
    <scope>NUCLEOTIDE SEQUENCE [LARGE SCALE GENOMIC DNA]</scope>
    <source>
        <strain evidence="20 21">DSM 5476</strain>
    </source>
</reference>
<feature type="active site" description="GMP-histidine intermediate" evidence="18">
    <location>
        <position position="49"/>
    </location>
</feature>
<dbReference type="PANTHER" id="PTHR34848">
    <property type="match status" value="1"/>
</dbReference>
<comment type="catalytic activity">
    <reaction evidence="1">
        <text>adenosylcob(III)inamide + ATP = adenosylcob(III)inamide phosphate + ADP + H(+)</text>
        <dbReference type="Rhea" id="RHEA:15769"/>
        <dbReference type="ChEBI" id="CHEBI:2480"/>
        <dbReference type="ChEBI" id="CHEBI:15378"/>
        <dbReference type="ChEBI" id="CHEBI:30616"/>
        <dbReference type="ChEBI" id="CHEBI:58502"/>
        <dbReference type="ChEBI" id="CHEBI:456216"/>
        <dbReference type="EC" id="2.7.1.156"/>
    </reaction>
</comment>
<evidence type="ECO:0000256" key="16">
    <source>
        <dbReference type="ARBA" id="ARBA00029570"/>
    </source>
</evidence>
<dbReference type="Pfam" id="PF02283">
    <property type="entry name" value="CobU"/>
    <property type="match status" value="1"/>
</dbReference>
<evidence type="ECO:0000256" key="9">
    <source>
        <dbReference type="ARBA" id="ARBA00012523"/>
    </source>
</evidence>
<evidence type="ECO:0000256" key="10">
    <source>
        <dbReference type="ARBA" id="ARBA00022573"/>
    </source>
</evidence>
<dbReference type="AlphaFoldDB" id="C0EAM9"/>
<feature type="binding site" evidence="19">
    <location>
        <begin position="7"/>
        <end position="14"/>
    </location>
    <ligand>
        <name>GTP</name>
        <dbReference type="ChEBI" id="CHEBI:37565"/>
    </ligand>
</feature>
<dbReference type="eggNOG" id="COG2087">
    <property type="taxonomic scope" value="Bacteria"/>
</dbReference>
<protein>
    <recommendedName>
        <fullName evidence="16">Adenosylcobinamide kinase</fullName>
        <ecNumber evidence="8">2.7.1.156</ecNumber>
        <ecNumber evidence="9">2.7.7.62</ecNumber>
    </recommendedName>
    <alternativeName>
        <fullName evidence="17">Adenosylcobinamide-phosphate guanylyltransferase</fullName>
    </alternativeName>
</protein>
<evidence type="ECO:0000256" key="19">
    <source>
        <dbReference type="PIRSR" id="PIRSR006135-2"/>
    </source>
</evidence>
<evidence type="ECO:0000256" key="17">
    <source>
        <dbReference type="ARBA" id="ARBA00030571"/>
    </source>
</evidence>
<dbReference type="GO" id="GO:0008820">
    <property type="term" value="F:cobinamide phosphate guanylyltransferase activity"/>
    <property type="evidence" value="ECO:0007669"/>
    <property type="project" value="UniProtKB-EC"/>
</dbReference>
<proteinExistence type="inferred from homology"/>
<name>C0EAM9_9FIRM</name>
<dbReference type="GO" id="GO:0005524">
    <property type="term" value="F:ATP binding"/>
    <property type="evidence" value="ECO:0007669"/>
    <property type="project" value="UniProtKB-KW"/>
</dbReference>
<evidence type="ECO:0000256" key="2">
    <source>
        <dbReference type="ARBA" id="ARBA00000711"/>
    </source>
</evidence>
<dbReference type="InterPro" id="IPR003203">
    <property type="entry name" value="CobU/CobP"/>
</dbReference>
<comment type="catalytic activity">
    <reaction evidence="2">
        <text>adenosylcob(III)inamide phosphate + GTP + H(+) = adenosylcob(III)inamide-GDP + diphosphate</text>
        <dbReference type="Rhea" id="RHEA:22712"/>
        <dbReference type="ChEBI" id="CHEBI:15378"/>
        <dbReference type="ChEBI" id="CHEBI:33019"/>
        <dbReference type="ChEBI" id="CHEBI:37565"/>
        <dbReference type="ChEBI" id="CHEBI:58502"/>
        <dbReference type="ChEBI" id="CHEBI:60487"/>
        <dbReference type="EC" id="2.7.7.62"/>
    </reaction>
</comment>
<dbReference type="InterPro" id="IPR027417">
    <property type="entry name" value="P-loop_NTPase"/>
</dbReference>
<evidence type="ECO:0000256" key="4">
    <source>
        <dbReference type="ARBA" id="ARBA00003889"/>
    </source>
</evidence>
<dbReference type="EC" id="2.7.1.156" evidence="8"/>
<evidence type="ECO:0000256" key="13">
    <source>
        <dbReference type="ARBA" id="ARBA00022777"/>
    </source>
</evidence>
<gene>
    <name evidence="20" type="ORF">CLOSTMETH_00886</name>
</gene>
<evidence type="ECO:0000256" key="15">
    <source>
        <dbReference type="ARBA" id="ARBA00023134"/>
    </source>
</evidence>
<evidence type="ECO:0000313" key="20">
    <source>
        <dbReference type="EMBL" id="EEG31494.1"/>
    </source>
</evidence>
<keyword evidence="14" id="KW-0067">ATP-binding</keyword>
<comment type="similarity">
    <text evidence="7">Belongs to the CobU/CobP family.</text>
</comment>
<evidence type="ECO:0000256" key="11">
    <source>
        <dbReference type="ARBA" id="ARBA00022679"/>
    </source>
</evidence>
<evidence type="ECO:0000256" key="1">
    <source>
        <dbReference type="ARBA" id="ARBA00000312"/>
    </source>
</evidence>
<dbReference type="UniPathway" id="UPA00148">
    <property type="reaction ID" value="UER00236"/>
</dbReference>
<comment type="function">
    <text evidence="4">Catalyzes ATP-dependent phosphorylation of adenosylcobinamide and addition of GMP to adenosylcobinamide phosphate.</text>
</comment>
<dbReference type="GO" id="GO:0043752">
    <property type="term" value="F:adenosylcobinamide kinase activity"/>
    <property type="evidence" value="ECO:0007669"/>
    <property type="project" value="UniProtKB-EC"/>
</dbReference>
<dbReference type="STRING" id="537013.CLOSTMETH_00886"/>
<dbReference type="Proteomes" id="UP000003340">
    <property type="component" value="Unassembled WGS sequence"/>
</dbReference>
<dbReference type="SUPFAM" id="SSF52540">
    <property type="entry name" value="P-loop containing nucleoside triphosphate hydrolases"/>
    <property type="match status" value="1"/>
</dbReference>
<dbReference type="Gene3D" id="3.40.50.300">
    <property type="entry name" value="P-loop containing nucleotide triphosphate hydrolases"/>
    <property type="match status" value="1"/>
</dbReference>
<sequence>MIALVTGGAASGKSELAERIAVSLSTGQRLYIATMQPLDEESKRRVERHRRLRSGKGFDTAECYGGLCNLPGGYSTALLECMSNLVANCTFGDERFSTEQIARQVIHLAAQYENLVVVTNEVFSGGMQYQGETADYLRSLGWINQRIGQTADLVVETVCGIPVVYKGELPWC</sequence>
<accession>C0EAM9</accession>
<dbReference type="PIRSF" id="PIRSF006135">
    <property type="entry name" value="CobU"/>
    <property type="match status" value="1"/>
</dbReference>
<dbReference type="GO" id="GO:0009236">
    <property type="term" value="P:cobalamin biosynthetic process"/>
    <property type="evidence" value="ECO:0007669"/>
    <property type="project" value="UniProtKB-UniPathway"/>
</dbReference>
<keyword evidence="13 20" id="KW-0418">Kinase</keyword>
<evidence type="ECO:0000256" key="14">
    <source>
        <dbReference type="ARBA" id="ARBA00022840"/>
    </source>
</evidence>
<evidence type="ECO:0000256" key="7">
    <source>
        <dbReference type="ARBA" id="ARBA00007490"/>
    </source>
</evidence>
<comment type="catalytic activity">
    <reaction evidence="3">
        <text>adenosylcob(III)inamide + GTP = adenosylcob(III)inamide phosphate + GDP + H(+)</text>
        <dbReference type="Rhea" id="RHEA:15765"/>
        <dbReference type="ChEBI" id="CHEBI:2480"/>
        <dbReference type="ChEBI" id="CHEBI:15378"/>
        <dbReference type="ChEBI" id="CHEBI:37565"/>
        <dbReference type="ChEBI" id="CHEBI:58189"/>
        <dbReference type="ChEBI" id="CHEBI:58502"/>
        <dbReference type="EC" id="2.7.1.156"/>
    </reaction>
</comment>
<comment type="pathway">
    <text evidence="6">Cofactor biosynthesis; adenosylcobalamin biosynthesis; adenosylcobalamin from cob(II)yrinate a,c-diamide: step 5/7.</text>
</comment>
<feature type="binding site" evidence="19">
    <location>
        <begin position="50"/>
        <end position="53"/>
    </location>
    <ligand>
        <name>GTP</name>
        <dbReference type="ChEBI" id="CHEBI:37565"/>
    </ligand>
</feature>
<keyword evidence="10" id="KW-0169">Cobalamin biosynthesis</keyword>
<keyword evidence="12 19" id="KW-0547">Nucleotide-binding</keyword>
<evidence type="ECO:0000256" key="8">
    <source>
        <dbReference type="ARBA" id="ARBA00012016"/>
    </source>
</evidence>
<dbReference type="HOGENOM" id="CLU_094161_1_1_9"/>
<keyword evidence="15 19" id="KW-0342">GTP-binding</keyword>
<evidence type="ECO:0000256" key="3">
    <source>
        <dbReference type="ARBA" id="ARBA00001522"/>
    </source>
</evidence>